<gene>
    <name evidence="1" type="ordered locus">Bcep1808_6902</name>
</gene>
<geneLocation type="plasmid" evidence="1 2">
    <name>pBVIE01</name>
</geneLocation>
<reference evidence="1 2" key="1">
    <citation type="submission" date="2007-03" db="EMBL/GenBank/DDBJ databases">
        <title>Complete sequence of plasmid pBVIE01 of Burkholderia vietnamiensis G4.</title>
        <authorList>
            <consortium name="US DOE Joint Genome Institute"/>
            <person name="Copeland A."/>
            <person name="Lucas S."/>
            <person name="Lapidus A."/>
            <person name="Barry K."/>
            <person name="Detter J.C."/>
            <person name="Glavina del Rio T."/>
            <person name="Hammon N."/>
            <person name="Israni S."/>
            <person name="Dalin E."/>
            <person name="Tice H."/>
            <person name="Pitluck S."/>
            <person name="Chain P."/>
            <person name="Malfatti S."/>
            <person name="Shin M."/>
            <person name="Vergez L."/>
            <person name="Schmutz J."/>
            <person name="Larimer F."/>
            <person name="Land M."/>
            <person name="Hauser L."/>
            <person name="Kyrpides N."/>
            <person name="Tiedje J."/>
            <person name="Richardson P."/>
        </authorList>
    </citation>
    <scope>NUCLEOTIDE SEQUENCE [LARGE SCALE GENOMIC DNA]</scope>
    <source>
        <strain evidence="2">G4 / LMG 22486</strain>
        <plasmid evidence="1 2">pBVIE01</plasmid>
    </source>
</reference>
<name>A4JU36_BURVG</name>
<proteinExistence type="predicted"/>
<dbReference type="EMBL" id="CP000617">
    <property type="protein sequence ID" value="ABO59789.1"/>
    <property type="molecule type" value="Genomic_DNA"/>
</dbReference>
<dbReference type="KEGG" id="bvi:Bcep1808_6902"/>
<sequence length="278" mass="30227">MREPTANDDVLDSLRAELMMLREALGVAAEPASTLKERTLLAARDARETLGRLVLGDRRATVAATYRLQGGTAAPTGFVSVQDGLPPYDQALRVLAFTEGVDFAGEQFFDIKADDLYPSEDPDSGTAARTEVAQHVTHWRLLSYPASTVADGVCEAPIVMATRLALERAAELCDSKAAEFRARDFHGDYLGAIACRNALQKVIAEMPHVPEVPQAEADPSVLTDEERMDVLQSIIKYQPGFTADVTVHEQFETALIDCKGDLRRAADRIAGMEGQNHG</sequence>
<evidence type="ECO:0000313" key="2">
    <source>
        <dbReference type="Proteomes" id="UP000002287"/>
    </source>
</evidence>
<dbReference type="Proteomes" id="UP000002287">
    <property type="component" value="Plasmid pBVIE01"/>
</dbReference>
<keyword evidence="1" id="KW-0614">Plasmid</keyword>
<accession>A4JU36</accession>
<organism evidence="1 2">
    <name type="scientific">Burkholderia vietnamiensis (strain G4 / LMG 22486)</name>
    <name type="common">Burkholderia cepacia (strain R1808)</name>
    <dbReference type="NCBI Taxonomy" id="269482"/>
    <lineage>
        <taxon>Bacteria</taxon>
        <taxon>Pseudomonadati</taxon>
        <taxon>Pseudomonadota</taxon>
        <taxon>Betaproteobacteria</taxon>
        <taxon>Burkholderiales</taxon>
        <taxon>Burkholderiaceae</taxon>
        <taxon>Burkholderia</taxon>
        <taxon>Burkholderia cepacia complex</taxon>
    </lineage>
</organism>
<protein>
    <submittedName>
        <fullName evidence="1">Uncharacterized protein</fullName>
    </submittedName>
</protein>
<dbReference type="AlphaFoldDB" id="A4JU36"/>
<dbReference type="HOGENOM" id="CLU_999944_0_0_4"/>
<evidence type="ECO:0000313" key="1">
    <source>
        <dbReference type="EMBL" id="ABO59789.1"/>
    </source>
</evidence>